<proteinExistence type="predicted"/>
<reference evidence="1" key="1">
    <citation type="journal article" date="2014" name="Front. Microbiol.">
        <title>High frequency of phylogenetically diverse reductive dehalogenase-homologous genes in deep subseafloor sedimentary metagenomes.</title>
        <authorList>
            <person name="Kawai M."/>
            <person name="Futagami T."/>
            <person name="Toyoda A."/>
            <person name="Takaki Y."/>
            <person name="Nishi S."/>
            <person name="Hori S."/>
            <person name="Arai W."/>
            <person name="Tsubouchi T."/>
            <person name="Morono Y."/>
            <person name="Uchiyama I."/>
            <person name="Ito T."/>
            <person name="Fujiyama A."/>
            <person name="Inagaki F."/>
            <person name="Takami H."/>
        </authorList>
    </citation>
    <scope>NUCLEOTIDE SEQUENCE</scope>
    <source>
        <strain evidence="1">Expedition CK06-06</strain>
    </source>
</reference>
<name>X0T845_9ZZZZ</name>
<dbReference type="EMBL" id="BARS01019303">
    <property type="protein sequence ID" value="GAF89374.1"/>
    <property type="molecule type" value="Genomic_DNA"/>
</dbReference>
<evidence type="ECO:0000313" key="1">
    <source>
        <dbReference type="EMBL" id="GAF89374.1"/>
    </source>
</evidence>
<accession>X0T845</accession>
<gene>
    <name evidence="1" type="ORF">S01H1_31301</name>
</gene>
<comment type="caution">
    <text evidence="1">The sequence shown here is derived from an EMBL/GenBank/DDBJ whole genome shotgun (WGS) entry which is preliminary data.</text>
</comment>
<organism evidence="1">
    <name type="scientific">marine sediment metagenome</name>
    <dbReference type="NCBI Taxonomy" id="412755"/>
    <lineage>
        <taxon>unclassified sequences</taxon>
        <taxon>metagenomes</taxon>
        <taxon>ecological metagenomes</taxon>
    </lineage>
</organism>
<sequence>PIIDMPAIEENVPDNAVDELRGEEGALEGMELDEEDVRVQQVVDQVGDMVKDDPVKAGKLVQRWIQSSG</sequence>
<dbReference type="AlphaFoldDB" id="X0T845"/>
<protein>
    <submittedName>
        <fullName evidence="1">Uncharacterized protein</fullName>
    </submittedName>
</protein>
<feature type="non-terminal residue" evidence="1">
    <location>
        <position position="1"/>
    </location>
</feature>